<dbReference type="PANTHER" id="PTHR43591">
    <property type="entry name" value="METHYLTRANSFERASE"/>
    <property type="match status" value="1"/>
</dbReference>
<dbReference type="GO" id="GO:0032259">
    <property type="term" value="P:methylation"/>
    <property type="evidence" value="ECO:0007669"/>
    <property type="project" value="UniProtKB-KW"/>
</dbReference>
<dbReference type="InterPro" id="IPR029063">
    <property type="entry name" value="SAM-dependent_MTases_sf"/>
</dbReference>
<dbReference type="GO" id="GO:0008757">
    <property type="term" value="F:S-adenosylmethionine-dependent methyltransferase activity"/>
    <property type="evidence" value="ECO:0007669"/>
    <property type="project" value="InterPro"/>
</dbReference>
<evidence type="ECO:0000313" key="2">
    <source>
        <dbReference type="EMBL" id="CCF83681.1"/>
    </source>
</evidence>
<dbReference type="RefSeq" id="WP_008477178.1">
    <property type="nucleotide sequence ID" value="NZ_CAGS01000176.1"/>
</dbReference>
<dbReference type="SUPFAM" id="SSF53335">
    <property type="entry name" value="S-adenosyl-L-methionine-dependent methyltransferases"/>
    <property type="match status" value="1"/>
</dbReference>
<comment type="caution">
    <text evidence="2">The sequence shown here is derived from an EMBL/GenBank/DDBJ whole genome shotgun (WGS) entry which is preliminary data.</text>
</comment>
<dbReference type="InterPro" id="IPR013216">
    <property type="entry name" value="Methyltransf_11"/>
</dbReference>
<reference evidence="2 3" key="1">
    <citation type="journal article" date="2012" name="ISME J.">
        <title>Nitrification expanded: discovery, physiology and genomics of a nitrite-oxidizing bacterium from the phylum Chloroflexi.</title>
        <authorList>
            <person name="Sorokin D.Y."/>
            <person name="Lucker S."/>
            <person name="Vejmelkova D."/>
            <person name="Kostrikina N.A."/>
            <person name="Kleerebezem R."/>
            <person name="Rijpstra W.I."/>
            <person name="Damste J.S."/>
            <person name="Le Paslier D."/>
            <person name="Muyzer G."/>
            <person name="Wagner M."/>
            <person name="van Loosdrecht M.C."/>
            <person name="Daims H."/>
        </authorList>
    </citation>
    <scope>NUCLEOTIDE SEQUENCE [LARGE SCALE GENOMIC DNA]</scope>
    <source>
        <strain evidence="3">none</strain>
    </source>
</reference>
<dbReference type="AlphaFoldDB" id="I4EG69"/>
<dbReference type="Pfam" id="PF08241">
    <property type="entry name" value="Methyltransf_11"/>
    <property type="match status" value="1"/>
</dbReference>
<dbReference type="Proteomes" id="UP000004221">
    <property type="component" value="Unassembled WGS sequence"/>
</dbReference>
<protein>
    <submittedName>
        <fullName evidence="2">Putative Methyltransferase type 11</fullName>
    </submittedName>
</protein>
<evidence type="ECO:0000259" key="1">
    <source>
        <dbReference type="Pfam" id="PF08241"/>
    </source>
</evidence>
<dbReference type="CDD" id="cd02440">
    <property type="entry name" value="AdoMet_MTases"/>
    <property type="match status" value="1"/>
</dbReference>
<name>I4EG69_9BACT</name>
<evidence type="ECO:0000313" key="3">
    <source>
        <dbReference type="Proteomes" id="UP000004221"/>
    </source>
</evidence>
<sequence length="266" mass="29528">MDQFNPLGHKGAIQREFTRQAAAFAANPVINDRDRVTRLVEAVNPGPEANVLDVACGPGYVAIGFAGVCREVVGIDITSEMLAIAERNRRARGLSNLRFQPGDADQIPFPDGEFDVVVCRFAFHHFEDPARVLAEMSRVCRVGGTVAVEDLVVSEHPDRAGYQNQFERLRDPSHTRALPVSRFLALFSGSGLEIDDIRMTRITQSVDAWLRNAGTPADRASQVRALIERDARDDLSGTRPFRRDGQWLFVQQSAIILGRKLLVKHV</sequence>
<gene>
    <name evidence="2" type="ORF">NITHO_2570004</name>
</gene>
<dbReference type="Gene3D" id="3.40.50.150">
    <property type="entry name" value="Vaccinia Virus protein VP39"/>
    <property type="match status" value="1"/>
</dbReference>
<dbReference type="EMBL" id="CAGS01000176">
    <property type="protein sequence ID" value="CCF83681.1"/>
    <property type="molecule type" value="Genomic_DNA"/>
</dbReference>
<keyword evidence="3" id="KW-1185">Reference proteome</keyword>
<feature type="domain" description="Methyltransferase type 11" evidence="1">
    <location>
        <begin position="52"/>
        <end position="147"/>
    </location>
</feature>
<keyword evidence="2" id="KW-0489">Methyltransferase</keyword>
<organism evidence="2 3">
    <name type="scientific">Nitrolancea hollandica Lb</name>
    <dbReference type="NCBI Taxonomy" id="1129897"/>
    <lineage>
        <taxon>Bacteria</taxon>
        <taxon>Pseudomonadati</taxon>
        <taxon>Thermomicrobiota</taxon>
        <taxon>Thermomicrobia</taxon>
        <taxon>Sphaerobacterales</taxon>
        <taxon>Sphaerobacterineae</taxon>
        <taxon>Sphaerobacteraceae</taxon>
        <taxon>Nitrolancea</taxon>
    </lineage>
</organism>
<keyword evidence="2" id="KW-0808">Transferase</keyword>
<accession>I4EG69</accession>
<proteinExistence type="predicted"/>